<name>A0ABS6F302_9CLOT</name>
<feature type="domain" description="DUF3298" evidence="1">
    <location>
        <begin position="745"/>
        <end position="820"/>
    </location>
</feature>
<gene>
    <name evidence="2" type="ORF">KQI89_09170</name>
</gene>
<proteinExistence type="predicted"/>
<dbReference type="PANTHER" id="PTHR37841:SF1">
    <property type="entry name" value="DUF3298 DOMAIN-CONTAINING PROTEIN"/>
    <property type="match status" value="1"/>
</dbReference>
<protein>
    <submittedName>
        <fullName evidence="2">WG repeat-containing protein</fullName>
    </submittedName>
</protein>
<keyword evidence="3" id="KW-1185">Reference proteome</keyword>
<evidence type="ECO:0000313" key="3">
    <source>
        <dbReference type="Proteomes" id="UP000736583"/>
    </source>
</evidence>
<evidence type="ECO:0000259" key="1">
    <source>
        <dbReference type="Pfam" id="PF11738"/>
    </source>
</evidence>
<organism evidence="2 3">
    <name type="scientific">Clostridium simiarum</name>
    <dbReference type="NCBI Taxonomy" id="2841506"/>
    <lineage>
        <taxon>Bacteria</taxon>
        <taxon>Bacillati</taxon>
        <taxon>Bacillota</taxon>
        <taxon>Clostridia</taxon>
        <taxon>Eubacteriales</taxon>
        <taxon>Clostridiaceae</taxon>
        <taxon>Clostridium</taxon>
    </lineage>
</organism>
<dbReference type="RefSeq" id="WP_216456850.1">
    <property type="nucleotide sequence ID" value="NZ_JAHLQL010000002.1"/>
</dbReference>
<evidence type="ECO:0000313" key="2">
    <source>
        <dbReference type="EMBL" id="MBU5591937.1"/>
    </source>
</evidence>
<dbReference type="Pfam" id="PF14903">
    <property type="entry name" value="WG_beta_rep"/>
    <property type="match status" value="6"/>
</dbReference>
<sequence length="837" mass="96891">MLLKVLYERCIILYEVGLLNFIKMYLPLESEIIVSQDNYKRPLIMMDDLNGDGIKEIIVAYKWHGEIYVMVLARCYNCWYVIANIKGEGYNVSYLKAAPIVNSNINDLIIGWQQGAIWSELDILKWTPHGFKKVIDDGIYYSKIEVEQMPSSSCTSCTNGKSEIALWVHDTGEAYKVEIYRWNLCKLVPAKDVYPYYFKKVADFYRVKTKEHPDFVMYWYYLADAEGKAGMYKEALKSIDKALLLPEAYPSREELIKLRNYILSNIRYRNINLYPAPLSTLSGVKWGYINEKGEFIIKPFYNLALDFQENGLAIVQVNNLYGIIDDKGNYIVKPKYNYINEFSEGRAIVIDDKGFTIINEDGREIIDKVYNYIGNFKEGRAQYSTVDANNKYLYGYLDREGREVIPAKYEYVNDFIEGKATVKIGDRQYALINLNGDILNRYNYDFVGSLSDGLLAFRENPESKYGFIDEKGNVVIKPQFASAQGFSSGRAVVNISEDISNKYGLIDKKGNYIINPLYNDINLLGEDRVSVGIAIDEKSPFIGSKYAISDIDGKILTDFIYYGVSNYKEGFASVYDRNKTFFIDKEGKRAENLPIVEGSGTLTLENLVVKAFVDYRTSYFDKQGNLIWKQNSVIPLNDQYKVVEKRYRPNKDYLVYYPEVHGMKDNLLEKKVNDQLKILSNVKPIEENIQLDYSYLGDFEIEFFKKNLLVLELIGYNYPFGAAHGMPSKIYPHIDLVTGRFYELKDLFKKDSNYVKVLSDIIGEQIKNNPEYSYVFPDAYKGIKEDQPFYVSENILYIYFYPYEIAPYAAGFPTFKIPYKDIMNIINIEGDFWRSFN</sequence>
<dbReference type="PANTHER" id="PTHR37841">
    <property type="entry name" value="GLR2918 PROTEIN"/>
    <property type="match status" value="1"/>
</dbReference>
<dbReference type="Proteomes" id="UP000736583">
    <property type="component" value="Unassembled WGS sequence"/>
</dbReference>
<dbReference type="InterPro" id="IPR032774">
    <property type="entry name" value="WG_beta_rep"/>
</dbReference>
<accession>A0ABS6F302</accession>
<comment type="caution">
    <text evidence="2">The sequence shown here is derived from an EMBL/GenBank/DDBJ whole genome shotgun (WGS) entry which is preliminary data.</text>
</comment>
<dbReference type="InterPro" id="IPR021729">
    <property type="entry name" value="DUF3298"/>
</dbReference>
<dbReference type="EMBL" id="JAHLQL010000002">
    <property type="protein sequence ID" value="MBU5591937.1"/>
    <property type="molecule type" value="Genomic_DNA"/>
</dbReference>
<dbReference type="Pfam" id="PF11738">
    <property type="entry name" value="DUF3298"/>
    <property type="match status" value="1"/>
</dbReference>
<reference evidence="2 3" key="1">
    <citation type="submission" date="2021-06" db="EMBL/GenBank/DDBJ databases">
        <authorList>
            <person name="Sun Q."/>
            <person name="Li D."/>
        </authorList>
    </citation>
    <scope>NUCLEOTIDE SEQUENCE [LARGE SCALE GENOMIC DNA]</scope>
    <source>
        <strain evidence="2 3">MSJ-4</strain>
    </source>
</reference>